<dbReference type="PANTHER" id="PTHR38040">
    <property type="entry name" value="UBIQUINONE BIOSYNTHESIS ACCESSORY FACTOR UBIK"/>
    <property type="match status" value="1"/>
</dbReference>
<accession>A0A171KU32</accession>
<evidence type="ECO:0000313" key="2">
    <source>
        <dbReference type="EMBL" id="KKO72399.1"/>
    </source>
</evidence>
<evidence type="ECO:0000313" key="3">
    <source>
        <dbReference type="EMBL" id="RZS70253.1"/>
    </source>
</evidence>
<keyword evidence="1" id="KW-0831">Ubiquinone biosynthesis</keyword>
<dbReference type="PATRIC" id="fig|206506.3.peg.1040"/>
<reference evidence="3 5" key="2">
    <citation type="submission" date="2019-02" db="EMBL/GenBank/DDBJ databases">
        <title>Genomic Encyclopedia of Type Strains, Phase IV (KMG-IV): sequencing the most valuable type-strain genomes for metagenomic binning, comparative biology and taxonomic classification.</title>
        <authorList>
            <person name="Goeker M."/>
        </authorList>
    </citation>
    <scope>NUCLEOTIDE SEQUENCE [LARGE SCALE GENOMIC DNA]</scope>
    <source>
        <strain evidence="3 5">DSM 16618</strain>
    </source>
</reference>
<dbReference type="Pfam" id="PF04380">
    <property type="entry name" value="BMFP"/>
    <property type="match status" value="1"/>
</dbReference>
<dbReference type="UniPathway" id="UPA00232"/>
<dbReference type="RefSeq" id="WP_068368260.1">
    <property type="nucleotide sequence ID" value="NZ_CBCSEB010000001.1"/>
</dbReference>
<gene>
    <name evidence="1" type="primary">ubiK</name>
    <name evidence="2" type="ORF">AAV32_04820</name>
    <name evidence="3" type="ORF">EV679_1654</name>
</gene>
<dbReference type="Proteomes" id="UP000078084">
    <property type="component" value="Unassembled WGS sequence"/>
</dbReference>
<organism evidence="2 4">
    <name type="scientific">Kerstersia gyiorum</name>
    <dbReference type="NCBI Taxonomy" id="206506"/>
    <lineage>
        <taxon>Bacteria</taxon>
        <taxon>Pseudomonadati</taxon>
        <taxon>Pseudomonadota</taxon>
        <taxon>Betaproteobacteria</taxon>
        <taxon>Burkholderiales</taxon>
        <taxon>Alcaligenaceae</taxon>
        <taxon>Kerstersia</taxon>
    </lineage>
</organism>
<comment type="caution">
    <text evidence="2">The sequence shown here is derived from an EMBL/GenBank/DDBJ whole genome shotgun (WGS) entry which is preliminary data.</text>
</comment>
<keyword evidence="4" id="KW-1185">Reference proteome</keyword>
<evidence type="ECO:0000313" key="5">
    <source>
        <dbReference type="Proteomes" id="UP000292039"/>
    </source>
</evidence>
<comment type="similarity">
    <text evidence="1">Belongs to the UbiK family.</text>
</comment>
<dbReference type="AlphaFoldDB" id="A0A171KU32"/>
<dbReference type="GO" id="GO:0006744">
    <property type="term" value="P:ubiquinone biosynthetic process"/>
    <property type="evidence" value="ECO:0007669"/>
    <property type="project" value="UniProtKB-UniRule"/>
</dbReference>
<proteinExistence type="inferred from homology"/>
<keyword evidence="1" id="KW-0175">Coiled coil</keyword>
<dbReference type="EMBL" id="SGWZ01000002">
    <property type="protein sequence ID" value="RZS70253.1"/>
    <property type="molecule type" value="Genomic_DNA"/>
</dbReference>
<dbReference type="HAMAP" id="MF_02216">
    <property type="entry name" value="UbiK"/>
    <property type="match status" value="1"/>
</dbReference>
<sequence>MNRNDFLADLQQKFSDLIARTPAADIERNAKAFLSQAFSRVDLITREEFDIQADLLAATRSRVRELEARLEALEGRIAALEQPQASGTQQN</sequence>
<dbReference type="STRING" id="206506.AAV32_04820"/>
<dbReference type="PANTHER" id="PTHR38040:SF1">
    <property type="entry name" value="UBIQUINONE BIOSYNTHESIS ACCESSORY FACTOR UBIK"/>
    <property type="match status" value="1"/>
</dbReference>
<dbReference type="GO" id="GO:0005737">
    <property type="term" value="C:cytoplasm"/>
    <property type="evidence" value="ECO:0007669"/>
    <property type="project" value="UniProtKB-SubCell"/>
</dbReference>
<dbReference type="Proteomes" id="UP000292039">
    <property type="component" value="Unassembled WGS sequence"/>
</dbReference>
<comment type="pathway">
    <text evidence="1">Cofactor biosynthesis; ubiquinone biosynthesis.</text>
</comment>
<reference evidence="2 4" key="1">
    <citation type="submission" date="2015-04" db="EMBL/GenBank/DDBJ databases">
        <title>Genome sequence of Kerstersia gyiorum CG1.</title>
        <authorList>
            <person name="Greninger A.L."/>
            <person name="Kozyreva V."/>
            <person name="Chaturvedi V."/>
        </authorList>
    </citation>
    <scope>NUCLEOTIDE SEQUENCE [LARGE SCALE GENOMIC DNA]</scope>
    <source>
        <strain evidence="2 4">CG1</strain>
    </source>
</reference>
<dbReference type="OrthoDB" id="5297354at2"/>
<comment type="subcellular location">
    <subcellularLocation>
        <location evidence="1">Cytoplasm</location>
    </subcellularLocation>
</comment>
<dbReference type="InterPro" id="IPR007475">
    <property type="entry name" value="UbiK"/>
</dbReference>
<keyword evidence="1" id="KW-0963">Cytoplasm</keyword>
<comment type="function">
    <text evidence="1">Required for efficient ubiquinone (coenzyme Q) biosynthesis. UbiK is probably an accessory factor of Ubi enzymes and facilitates ubiquinone biosynthesis by acting as an assembly factor, a targeting factor, or both.</text>
</comment>
<evidence type="ECO:0000313" key="4">
    <source>
        <dbReference type="Proteomes" id="UP000078084"/>
    </source>
</evidence>
<dbReference type="EMBL" id="LBNE01000002">
    <property type="protein sequence ID" value="KKO72399.1"/>
    <property type="molecule type" value="Genomic_DNA"/>
</dbReference>
<protein>
    <recommendedName>
        <fullName evidence="1">Ubiquinone biosynthesis accessory factor UbiK</fullName>
    </recommendedName>
</protein>
<evidence type="ECO:0000256" key="1">
    <source>
        <dbReference type="HAMAP-Rule" id="MF_02216"/>
    </source>
</evidence>
<dbReference type="GeneID" id="99726298"/>
<name>A0A171KU32_9BURK</name>
<feature type="coiled-coil region" evidence="1">
    <location>
        <begin position="56"/>
        <end position="83"/>
    </location>
</feature>